<dbReference type="NCBIfam" id="TIGR02914">
    <property type="entry name" value="EpsI_fam"/>
    <property type="match status" value="1"/>
</dbReference>
<evidence type="ECO:0000313" key="3">
    <source>
        <dbReference type="EMBL" id="TVM30584.1"/>
    </source>
</evidence>
<proteinExistence type="predicted"/>
<dbReference type="Proteomes" id="UP000434052">
    <property type="component" value="Unassembled WGS sequence"/>
</dbReference>
<dbReference type="Pfam" id="PF11984">
    <property type="entry name" value="DUF3485"/>
    <property type="match status" value="1"/>
</dbReference>
<accession>A0A6P1ZC70</accession>
<dbReference type="OrthoDB" id="9797363at2"/>
<dbReference type="RefSeq" id="WP_144307247.1">
    <property type="nucleotide sequence ID" value="NZ_CP039543.1"/>
</dbReference>
<name>A0A6P1ZC70_9BACT</name>
<keyword evidence="5" id="KW-1185">Reference proteome</keyword>
<protein>
    <submittedName>
        <fullName evidence="3">EpsI family protein</fullName>
    </submittedName>
</protein>
<sequence>MTAFSRRPYLLSVLVLLPVVLFIHLHENVAVPQVRSFDEFPASLGDWRQAGSETFSAETLDILHPTAYLSRFYVGPNGERVHLYLGYHGKGGIHSPRNCLLGSGWFQESRTEKTVNNIDGSPIHLVETVLSKGNVRMLMLYWFQMRDKTMQSEYALKIQEIINSALYSRRDESFVRISVEFLDDAEGAQKAAYGFLKAFQPVTKMFVPR</sequence>
<dbReference type="AlphaFoldDB" id="A0A6P1ZC70"/>
<dbReference type="EMBL" id="QMIF01000021">
    <property type="protein sequence ID" value="TVM30584.1"/>
    <property type="molecule type" value="Genomic_DNA"/>
</dbReference>
<dbReference type="EMBL" id="CP039543">
    <property type="protein sequence ID" value="QJT07972.1"/>
    <property type="molecule type" value="Genomic_DNA"/>
</dbReference>
<reference evidence="3 4" key="1">
    <citation type="submission" date="2018-06" db="EMBL/GenBank/DDBJ databases">
        <title>Complete genome of Desulfovibrio marinus P48SEP.</title>
        <authorList>
            <person name="Crispim J.S."/>
            <person name="Vidigal P.M.P."/>
            <person name="Silva L.C.F."/>
            <person name="Araujo L.C."/>
            <person name="Laguardia C.N."/>
            <person name="Dias R.S."/>
            <person name="Sousa M.P."/>
            <person name="Paula S.O."/>
            <person name="Silva C."/>
        </authorList>
    </citation>
    <scope>NUCLEOTIDE SEQUENCE [LARGE SCALE GENOMIC DNA]</scope>
    <source>
        <strain evidence="3 4">P48SEP</strain>
    </source>
</reference>
<dbReference type="Proteomes" id="UP000503251">
    <property type="component" value="Chromosome"/>
</dbReference>
<evidence type="ECO:0000313" key="2">
    <source>
        <dbReference type="EMBL" id="QJT07972.1"/>
    </source>
</evidence>
<reference evidence="2 5" key="2">
    <citation type="submission" date="2019-04" db="EMBL/GenBank/DDBJ databases">
        <title>Isolation and culture of sulfate reducing bacteria from the cold seep of the South China Sea.</title>
        <authorList>
            <person name="Sun C."/>
            <person name="Liu R."/>
        </authorList>
    </citation>
    <scope>NUCLEOTIDE SEQUENCE [LARGE SCALE GENOMIC DNA]</scope>
    <source>
        <strain evidence="2 5">CS1</strain>
    </source>
</reference>
<feature type="domain" description="Methanolan biosynthesis EpsI" evidence="1">
    <location>
        <begin position="11"/>
        <end position="203"/>
    </location>
</feature>
<gene>
    <name evidence="3" type="primary">epsI</name>
    <name evidence="3" type="ORF">DQK91_20320</name>
    <name evidence="2" type="ORF">E8L03_03085</name>
</gene>
<dbReference type="InterPro" id="IPR014263">
    <property type="entry name" value="Methanolan_biosynth_EpsI"/>
</dbReference>
<evidence type="ECO:0000313" key="5">
    <source>
        <dbReference type="Proteomes" id="UP000503251"/>
    </source>
</evidence>
<organism evidence="3 4">
    <name type="scientific">Oceanidesulfovibrio marinus</name>
    <dbReference type="NCBI Taxonomy" id="370038"/>
    <lineage>
        <taxon>Bacteria</taxon>
        <taxon>Pseudomonadati</taxon>
        <taxon>Thermodesulfobacteriota</taxon>
        <taxon>Desulfovibrionia</taxon>
        <taxon>Desulfovibrionales</taxon>
        <taxon>Desulfovibrionaceae</taxon>
        <taxon>Oceanidesulfovibrio</taxon>
    </lineage>
</organism>
<evidence type="ECO:0000313" key="4">
    <source>
        <dbReference type="Proteomes" id="UP000434052"/>
    </source>
</evidence>
<evidence type="ECO:0000259" key="1">
    <source>
        <dbReference type="Pfam" id="PF11984"/>
    </source>
</evidence>